<organism evidence="4 5">
    <name type="scientific">Simplicispira metamorpha</name>
    <dbReference type="NCBI Taxonomy" id="80881"/>
    <lineage>
        <taxon>Bacteria</taxon>
        <taxon>Pseudomonadati</taxon>
        <taxon>Pseudomonadota</taxon>
        <taxon>Betaproteobacteria</taxon>
        <taxon>Burkholderiales</taxon>
        <taxon>Comamonadaceae</taxon>
        <taxon>Simplicispira</taxon>
    </lineage>
</organism>
<dbReference type="Proteomes" id="UP000295182">
    <property type="component" value="Unassembled WGS sequence"/>
</dbReference>
<feature type="domain" description="HAMP" evidence="3">
    <location>
        <begin position="358"/>
        <end position="410"/>
    </location>
</feature>
<keyword evidence="1" id="KW-0378">Hydrolase</keyword>
<feature type="transmembrane region" description="Helical" evidence="2">
    <location>
        <begin position="32"/>
        <end position="54"/>
    </location>
</feature>
<dbReference type="InterPro" id="IPR052016">
    <property type="entry name" value="Bact_Sigma-Reg"/>
</dbReference>
<dbReference type="Pfam" id="PF07228">
    <property type="entry name" value="SpoIIE"/>
    <property type="match status" value="1"/>
</dbReference>
<dbReference type="SMART" id="SM00331">
    <property type="entry name" value="PP2C_SIG"/>
    <property type="match status" value="1"/>
</dbReference>
<evidence type="ECO:0000256" key="2">
    <source>
        <dbReference type="SAM" id="Phobius"/>
    </source>
</evidence>
<accession>A0A4R2NDH1</accession>
<reference evidence="4 5" key="1">
    <citation type="submission" date="2019-03" db="EMBL/GenBank/DDBJ databases">
        <title>Genomic Encyclopedia of Type Strains, Phase IV (KMG-IV): sequencing the most valuable type-strain genomes for metagenomic binning, comparative biology and taxonomic classification.</title>
        <authorList>
            <person name="Goeker M."/>
        </authorList>
    </citation>
    <scope>NUCLEOTIDE SEQUENCE [LARGE SCALE GENOMIC DNA]</scope>
    <source>
        <strain evidence="4 5">DSM 1837</strain>
    </source>
</reference>
<dbReference type="CDD" id="cd06225">
    <property type="entry name" value="HAMP"/>
    <property type="match status" value="1"/>
</dbReference>
<dbReference type="GO" id="GO:0007165">
    <property type="term" value="P:signal transduction"/>
    <property type="evidence" value="ECO:0007669"/>
    <property type="project" value="InterPro"/>
</dbReference>
<dbReference type="EMBL" id="SLXH01000006">
    <property type="protein sequence ID" value="TCP19253.1"/>
    <property type="molecule type" value="Genomic_DNA"/>
</dbReference>
<dbReference type="InterPro" id="IPR036457">
    <property type="entry name" value="PPM-type-like_dom_sf"/>
</dbReference>
<sequence>MGRHAQHQASPGIHNVKQTATSWMGGLRAKSMLALALACLLALLPAVLIGWQVLDGVRNYFGENYARNYTQLKRQSILAPVARELALSLRLADSVVTRQWLLDEGNAAKRALFFEEAEGYRKDFRDHAYFLASVGSRYFYFNDNTKPFSDGPRYTLDLTQKKDAWFAGTLSQTGSHYNINVDDNVQLQTTKVWFNVIVRSGDRKIGVTGAGLDLTGFLKDFIATSDPGVTPMILTAAGEIQAHPNRQLIAINMAAGRANLAQTLAGQLPAGAQRDALAAAMAQAVAKPGEVRSFKATLDDKAQLLAVSYIPELQWHIVTAVDLKAAQVIDQGWLRAVMAAVAVVLGVLLLVFGYAVEKLVLQPVRKLQKSASAMAQGDFSVSLPPDGQDELGDLTRAFGTMARQIRSNTEELEHKVQARTLALEEANRDMRRAHQQINDSIDYASLIQQATLPSQQLTQLLGPQQFVLWRPRDVVGGDFYVFRAEGQRYLLGVVDCAGHGVPGALMTMLARSALDHAMAHVGISAPSAILSHTDTTMRAMLQHSELPRAIATNMDVGLACVDREARTLHYAGAKISLYWSDGQTVHEVKGGRRALGDRRQGSYTDTQVEIVPGATYYLTTDGFLDQAGGELGYGFGDTRFAQLLLAHARLPMEQQASALNQVLEAYRGDYPQRDDITLLSFRIA</sequence>
<keyword evidence="2" id="KW-0472">Membrane</keyword>
<evidence type="ECO:0000313" key="4">
    <source>
        <dbReference type="EMBL" id="TCP19253.1"/>
    </source>
</evidence>
<dbReference type="Gene3D" id="3.30.450.20">
    <property type="entry name" value="PAS domain"/>
    <property type="match status" value="1"/>
</dbReference>
<dbReference type="GO" id="GO:0016791">
    <property type="term" value="F:phosphatase activity"/>
    <property type="evidence" value="ECO:0007669"/>
    <property type="project" value="TreeGrafter"/>
</dbReference>
<dbReference type="Pfam" id="PF00672">
    <property type="entry name" value="HAMP"/>
    <property type="match status" value="1"/>
</dbReference>
<evidence type="ECO:0000256" key="1">
    <source>
        <dbReference type="ARBA" id="ARBA00022801"/>
    </source>
</evidence>
<evidence type="ECO:0000313" key="5">
    <source>
        <dbReference type="Proteomes" id="UP000295182"/>
    </source>
</evidence>
<feature type="transmembrane region" description="Helical" evidence="2">
    <location>
        <begin position="333"/>
        <end position="356"/>
    </location>
</feature>
<dbReference type="PANTHER" id="PTHR43156:SF9">
    <property type="entry name" value="HAMP DOMAIN-CONTAINING PROTEIN"/>
    <property type="match status" value="1"/>
</dbReference>
<evidence type="ECO:0000259" key="3">
    <source>
        <dbReference type="PROSITE" id="PS50885"/>
    </source>
</evidence>
<keyword evidence="5" id="KW-1185">Reference proteome</keyword>
<dbReference type="Gene3D" id="6.10.340.10">
    <property type="match status" value="1"/>
</dbReference>
<dbReference type="InterPro" id="IPR003660">
    <property type="entry name" value="HAMP_dom"/>
</dbReference>
<dbReference type="PROSITE" id="PS50885">
    <property type="entry name" value="HAMP"/>
    <property type="match status" value="1"/>
</dbReference>
<dbReference type="PANTHER" id="PTHR43156">
    <property type="entry name" value="STAGE II SPORULATION PROTEIN E-RELATED"/>
    <property type="match status" value="1"/>
</dbReference>
<dbReference type="InterPro" id="IPR001932">
    <property type="entry name" value="PPM-type_phosphatase-like_dom"/>
</dbReference>
<comment type="caution">
    <text evidence="4">The sequence shown here is derived from an EMBL/GenBank/DDBJ whole genome shotgun (WGS) entry which is preliminary data.</text>
</comment>
<protein>
    <submittedName>
        <fullName evidence="4">Serine phosphatase RsbU (Regulator of sigma subunit)</fullName>
    </submittedName>
</protein>
<dbReference type="SUPFAM" id="SSF158472">
    <property type="entry name" value="HAMP domain-like"/>
    <property type="match status" value="1"/>
</dbReference>
<dbReference type="Gene3D" id="3.60.40.10">
    <property type="entry name" value="PPM-type phosphatase domain"/>
    <property type="match status" value="1"/>
</dbReference>
<gene>
    <name evidence="4" type="ORF">EV674_10698</name>
</gene>
<dbReference type="NCBIfam" id="NF038263">
    <property type="entry name" value="prot_phos_SiaA"/>
    <property type="match status" value="1"/>
</dbReference>
<keyword evidence="2" id="KW-1133">Transmembrane helix</keyword>
<dbReference type="SMART" id="SM00304">
    <property type="entry name" value="HAMP"/>
    <property type="match status" value="1"/>
</dbReference>
<keyword evidence="2" id="KW-0812">Transmembrane</keyword>
<proteinExistence type="predicted"/>
<name>A0A4R2NDH1_9BURK</name>
<dbReference type="AlphaFoldDB" id="A0A4R2NDH1"/>
<dbReference type="GO" id="GO:0016020">
    <property type="term" value="C:membrane"/>
    <property type="evidence" value="ECO:0007669"/>
    <property type="project" value="InterPro"/>
</dbReference>